<dbReference type="Pfam" id="PF00144">
    <property type="entry name" value="Beta-lactamase"/>
    <property type="match status" value="1"/>
</dbReference>
<dbReference type="PANTHER" id="PTHR46825">
    <property type="entry name" value="D-ALANYL-D-ALANINE-CARBOXYPEPTIDASE/ENDOPEPTIDASE AMPH"/>
    <property type="match status" value="1"/>
</dbReference>
<evidence type="ECO:0000313" key="5">
    <source>
        <dbReference type="EMBL" id="MCF4143180.1"/>
    </source>
</evidence>
<gene>
    <name evidence="5" type="ORF">L2W38_10195</name>
</gene>
<feature type="domain" description="Beta-lactamase-related" evidence="4">
    <location>
        <begin position="42"/>
        <end position="359"/>
    </location>
</feature>
<dbReference type="Gene3D" id="3.40.710.10">
    <property type="entry name" value="DD-peptidase/beta-lactamase superfamily"/>
    <property type="match status" value="1"/>
</dbReference>
<evidence type="ECO:0000313" key="6">
    <source>
        <dbReference type="Proteomes" id="UP001200430"/>
    </source>
</evidence>
<evidence type="ECO:0000256" key="1">
    <source>
        <dbReference type="ARBA" id="ARBA00004370"/>
    </source>
</evidence>
<accession>A0ABS9ETL2</accession>
<evidence type="ECO:0000256" key="2">
    <source>
        <dbReference type="ARBA" id="ARBA00023136"/>
    </source>
</evidence>
<dbReference type="EMBL" id="JAKGUD010000011">
    <property type="protein sequence ID" value="MCF4143180.1"/>
    <property type="molecule type" value="Genomic_DNA"/>
</dbReference>
<comment type="subcellular location">
    <subcellularLocation>
        <location evidence="1">Membrane</location>
    </subcellularLocation>
</comment>
<evidence type="ECO:0000259" key="4">
    <source>
        <dbReference type="Pfam" id="PF00144"/>
    </source>
</evidence>
<evidence type="ECO:0000256" key="3">
    <source>
        <dbReference type="SAM" id="SignalP"/>
    </source>
</evidence>
<dbReference type="SUPFAM" id="SSF56601">
    <property type="entry name" value="beta-lactamase/transpeptidase-like"/>
    <property type="match status" value="1"/>
</dbReference>
<sequence length="688" mass="73912">MFRRMRPFLFALAVWVSLAGSAGADDGGLASFIRESVWKRIAGGGMNSASVAVTEGGGIVFSEGFAAADRGGAVLADEDTLYNIGSISKVFCAVAIMVMEDDGVLDLDDRVVDLLPEFRMDDGRLENLTVRMLLNHSSGLPGTVFPGAFSYSPEDGYEDFFMDTLARSSLVHDPGGAAPYCNDGFTLAEFLAERVGAMDYADFLRRRVFGPLKLSSAGISVGARSDPSRQAARYYRPDGRMEPLEAVNLLGAGGLSCTALDLCRFSAMFYPSGSSVLSETARTEMLSPQPPEGRGRSSLPNLTFGLGWDATSISSYREAGIQVLVKTGGTGHYSSVLFVVPSMELSVAVLSSGNSDAPELGGEILRRILSDRGVVSPVRSASVSRENGPSMPDRVEDFQGYYGSSGGGLVRLVFDRESETMELWKIDGPGEADRSREVVGTFRSGLTFVDENGTDYRLVSDDGKRYLLAEMPLFETEIVALEGLPIPEDPVSPLQGVAGRLWLRRDMSRSDSSAYYGSAMVRPFVLSDLPGYLVFGQPMAMIDPFRGAAATETLRDRTELILDETGRSAWLYGAVYMPSDRASSLPSEGTSVRLEEGETCRWMAVSRDGALLVELPPEGRCLFFDRLGDCVYDSLVDSAPLSVTAGGFLALTGVADDVFYLSESSSSTISGRELVLIGGPQTPTPQDT</sequence>
<comment type="caution">
    <text evidence="5">The sequence shown here is derived from an EMBL/GenBank/DDBJ whole genome shotgun (WGS) entry which is preliminary data.</text>
</comment>
<feature type="signal peptide" evidence="3">
    <location>
        <begin position="1"/>
        <end position="24"/>
    </location>
</feature>
<dbReference type="InterPro" id="IPR001466">
    <property type="entry name" value="Beta-lactam-related"/>
</dbReference>
<keyword evidence="2" id="KW-0472">Membrane</keyword>
<organism evidence="5 6">
    <name type="scientific">Dethiosulfovibrio marinus</name>
    <dbReference type="NCBI Taxonomy" id="133532"/>
    <lineage>
        <taxon>Bacteria</taxon>
        <taxon>Thermotogati</taxon>
        <taxon>Synergistota</taxon>
        <taxon>Synergistia</taxon>
        <taxon>Synergistales</taxon>
        <taxon>Dethiosulfovibrionaceae</taxon>
        <taxon>Dethiosulfovibrio</taxon>
    </lineage>
</organism>
<keyword evidence="6" id="KW-1185">Reference proteome</keyword>
<reference evidence="5 6" key="1">
    <citation type="submission" date="2022-01" db="EMBL/GenBank/DDBJ databases">
        <title>Dethiosulfovibrio faecalis sp. nov., a novel proteolytic, non-sulfur-reducing bacterium isolated from a marine aquaculture solid waste bioreactor.</title>
        <authorList>
            <person name="Grabowski S."/>
            <person name="Apolinario E."/>
            <person name="Schneider N."/>
            <person name="Marshall C.W."/>
            <person name="Sowers K.R."/>
        </authorList>
    </citation>
    <scope>NUCLEOTIDE SEQUENCE [LARGE SCALE GENOMIC DNA]</scope>
    <source>
        <strain evidence="5 6">DSM 12537</strain>
    </source>
</reference>
<feature type="chain" id="PRO_5046035746" evidence="3">
    <location>
        <begin position="25"/>
        <end position="688"/>
    </location>
</feature>
<dbReference type="PANTHER" id="PTHR46825:SF11">
    <property type="entry name" value="PENICILLIN-BINDING PROTEIN 4"/>
    <property type="match status" value="1"/>
</dbReference>
<dbReference type="Proteomes" id="UP001200430">
    <property type="component" value="Unassembled WGS sequence"/>
</dbReference>
<protein>
    <submittedName>
        <fullName evidence="5">Beta-lactamase family protein</fullName>
    </submittedName>
</protein>
<dbReference type="InterPro" id="IPR012338">
    <property type="entry name" value="Beta-lactam/transpept-like"/>
</dbReference>
<name>A0ABS9ETL2_9BACT</name>
<dbReference type="RefSeq" id="WP_236099884.1">
    <property type="nucleotide sequence ID" value="NZ_JAKGUD010000011.1"/>
</dbReference>
<proteinExistence type="predicted"/>
<dbReference type="InterPro" id="IPR050491">
    <property type="entry name" value="AmpC-like"/>
</dbReference>
<keyword evidence="3" id="KW-0732">Signal</keyword>